<dbReference type="Proteomes" id="UP001370490">
    <property type="component" value="Unassembled WGS sequence"/>
</dbReference>
<dbReference type="EMBL" id="JBAMMX010000026">
    <property type="protein sequence ID" value="KAK6914036.1"/>
    <property type="molecule type" value="Genomic_DNA"/>
</dbReference>
<dbReference type="GO" id="GO:0005783">
    <property type="term" value="C:endoplasmic reticulum"/>
    <property type="evidence" value="ECO:0007669"/>
    <property type="project" value="TreeGrafter"/>
</dbReference>
<accession>A0AAN8UMN1</accession>
<evidence type="ECO:0000256" key="5">
    <source>
        <dbReference type="ARBA" id="ARBA00022989"/>
    </source>
</evidence>
<evidence type="ECO:0000256" key="2">
    <source>
        <dbReference type="ARBA" id="ARBA00004141"/>
    </source>
</evidence>
<comment type="function">
    <text evidence="1 7">May be involved in both secretory and endocytic intracellular trafficking in the endosomal/prevacuolar compartments.</text>
</comment>
<comment type="similarity">
    <text evidence="3 7">Belongs to the PRA1 family.</text>
</comment>
<feature type="transmembrane region" description="Helical" evidence="7">
    <location>
        <begin position="84"/>
        <end position="102"/>
    </location>
</feature>
<dbReference type="Pfam" id="PF03208">
    <property type="entry name" value="PRA1"/>
    <property type="match status" value="1"/>
</dbReference>
<proteinExistence type="inferred from homology"/>
<name>A0AAN8UMN1_9MAGN</name>
<gene>
    <name evidence="8" type="ORF">RJ641_021357</name>
</gene>
<keyword evidence="9" id="KW-1185">Reference proteome</keyword>
<comment type="caution">
    <text evidence="8">The sequence shown here is derived from an EMBL/GenBank/DDBJ whole genome shotgun (WGS) entry which is preliminary data.</text>
</comment>
<protein>
    <recommendedName>
        <fullName evidence="7">PRA1 family protein</fullName>
    </recommendedName>
</protein>
<dbReference type="PANTHER" id="PTHR19317">
    <property type="entry name" value="PRENYLATED RAB ACCEPTOR 1-RELATED"/>
    <property type="match status" value="1"/>
</dbReference>
<dbReference type="GO" id="GO:0016192">
    <property type="term" value="P:vesicle-mediated transport"/>
    <property type="evidence" value="ECO:0007669"/>
    <property type="project" value="TreeGrafter"/>
</dbReference>
<feature type="transmembrane region" description="Helical" evidence="7">
    <location>
        <begin position="114"/>
        <end position="134"/>
    </location>
</feature>
<evidence type="ECO:0000313" key="9">
    <source>
        <dbReference type="Proteomes" id="UP001370490"/>
    </source>
</evidence>
<reference evidence="8 9" key="1">
    <citation type="submission" date="2023-12" db="EMBL/GenBank/DDBJ databases">
        <title>A high-quality genome assembly for Dillenia turbinata (Dilleniales).</title>
        <authorList>
            <person name="Chanderbali A."/>
        </authorList>
    </citation>
    <scope>NUCLEOTIDE SEQUENCE [LARGE SCALE GENOMIC DNA]</scope>
    <source>
        <strain evidence="8">LSX21</strain>
        <tissue evidence="8">Leaf</tissue>
    </source>
</reference>
<dbReference type="InterPro" id="IPR004895">
    <property type="entry name" value="Prenylated_rab_accept_PRA1"/>
</dbReference>
<sequence length="185" mass="20883">MSSPYTTLPNSENEGFISRTREKTHSIISGIQPWSHFINLRSLSLPSSVSEATNRINTNLLIFQLNYAIISLVILFLSLLYQPISIIVFFIVLIGWISLYFSRDSPLILFGFEVDDRVVAIFLSLFTAVALIWTSVWLNVLVSLIIASFVVILHATVRVLDDDDQESGYTGFLDDRSRGNYNPFG</sequence>
<dbReference type="GO" id="GO:0005794">
    <property type="term" value="C:Golgi apparatus"/>
    <property type="evidence" value="ECO:0007669"/>
    <property type="project" value="TreeGrafter"/>
</dbReference>
<evidence type="ECO:0000256" key="1">
    <source>
        <dbReference type="ARBA" id="ARBA00002501"/>
    </source>
</evidence>
<dbReference type="AlphaFoldDB" id="A0AAN8UMN1"/>
<keyword evidence="7" id="KW-0813">Transport</keyword>
<evidence type="ECO:0000256" key="4">
    <source>
        <dbReference type="ARBA" id="ARBA00022692"/>
    </source>
</evidence>
<evidence type="ECO:0000313" key="8">
    <source>
        <dbReference type="EMBL" id="KAK6914036.1"/>
    </source>
</evidence>
<keyword evidence="6 7" id="KW-0472">Membrane</keyword>
<comment type="subcellular location">
    <subcellularLocation>
        <location evidence="2 7">Membrane</location>
        <topology evidence="2 7">Multi-pass membrane protein</topology>
    </subcellularLocation>
</comment>
<evidence type="ECO:0000256" key="6">
    <source>
        <dbReference type="ARBA" id="ARBA00023136"/>
    </source>
</evidence>
<dbReference type="GO" id="GO:0016020">
    <property type="term" value="C:membrane"/>
    <property type="evidence" value="ECO:0007669"/>
    <property type="project" value="UniProtKB-SubCell"/>
</dbReference>
<dbReference type="PANTHER" id="PTHR19317:SF81">
    <property type="entry name" value="PRA1 FAMILY PROTEIN D"/>
    <property type="match status" value="1"/>
</dbReference>
<keyword evidence="5 7" id="KW-1133">Transmembrane helix</keyword>
<organism evidence="8 9">
    <name type="scientific">Dillenia turbinata</name>
    <dbReference type="NCBI Taxonomy" id="194707"/>
    <lineage>
        <taxon>Eukaryota</taxon>
        <taxon>Viridiplantae</taxon>
        <taxon>Streptophyta</taxon>
        <taxon>Embryophyta</taxon>
        <taxon>Tracheophyta</taxon>
        <taxon>Spermatophyta</taxon>
        <taxon>Magnoliopsida</taxon>
        <taxon>eudicotyledons</taxon>
        <taxon>Gunneridae</taxon>
        <taxon>Pentapetalae</taxon>
        <taxon>Dilleniales</taxon>
        <taxon>Dilleniaceae</taxon>
        <taxon>Dillenia</taxon>
    </lineage>
</organism>
<keyword evidence="4 7" id="KW-0812">Transmembrane</keyword>
<evidence type="ECO:0000256" key="3">
    <source>
        <dbReference type="ARBA" id="ARBA00006483"/>
    </source>
</evidence>
<feature type="transmembrane region" description="Helical" evidence="7">
    <location>
        <begin position="60"/>
        <end position="78"/>
    </location>
</feature>
<evidence type="ECO:0000256" key="7">
    <source>
        <dbReference type="RuleBase" id="RU363107"/>
    </source>
</evidence>